<dbReference type="InterPro" id="IPR004107">
    <property type="entry name" value="Integrase_SAM-like_N"/>
</dbReference>
<keyword evidence="10" id="KW-1185">Reference proteome</keyword>
<accession>A0A8G2F4K7</accession>
<feature type="domain" description="Tyr recombinase" evidence="7">
    <location>
        <begin position="255"/>
        <end position="430"/>
    </location>
</feature>
<dbReference type="InterPro" id="IPR010998">
    <property type="entry name" value="Integrase_recombinase_N"/>
</dbReference>
<evidence type="ECO:0000256" key="6">
    <source>
        <dbReference type="SAM" id="MobiDB-lite"/>
    </source>
</evidence>
<dbReference type="EMBL" id="FNBW01000012">
    <property type="protein sequence ID" value="SDG21853.1"/>
    <property type="molecule type" value="Genomic_DNA"/>
</dbReference>
<proteinExistence type="inferred from homology"/>
<evidence type="ECO:0000256" key="2">
    <source>
        <dbReference type="ARBA" id="ARBA00022908"/>
    </source>
</evidence>
<gene>
    <name evidence="9" type="ORF">SAMN05660686_03717</name>
</gene>
<dbReference type="PANTHER" id="PTHR30349:SF41">
    <property type="entry name" value="INTEGRASE_RECOMBINASE PROTEIN MJ0367-RELATED"/>
    <property type="match status" value="1"/>
</dbReference>
<dbReference type="Pfam" id="PF00589">
    <property type="entry name" value="Phage_integrase"/>
    <property type="match status" value="1"/>
</dbReference>
<feature type="domain" description="Core-binding (CB)" evidence="8">
    <location>
        <begin position="141"/>
        <end position="228"/>
    </location>
</feature>
<evidence type="ECO:0000256" key="5">
    <source>
        <dbReference type="PROSITE-ProRule" id="PRU01248"/>
    </source>
</evidence>
<dbReference type="GO" id="GO:0015074">
    <property type="term" value="P:DNA integration"/>
    <property type="evidence" value="ECO:0007669"/>
    <property type="project" value="UniProtKB-KW"/>
</dbReference>
<dbReference type="InterPro" id="IPR011010">
    <property type="entry name" value="DNA_brk_join_enz"/>
</dbReference>
<evidence type="ECO:0000256" key="4">
    <source>
        <dbReference type="ARBA" id="ARBA00023172"/>
    </source>
</evidence>
<dbReference type="InterPro" id="IPR046668">
    <property type="entry name" value="DUF6538"/>
</dbReference>
<dbReference type="PANTHER" id="PTHR30349">
    <property type="entry name" value="PHAGE INTEGRASE-RELATED"/>
    <property type="match status" value="1"/>
</dbReference>
<dbReference type="Gene3D" id="1.10.150.130">
    <property type="match status" value="1"/>
</dbReference>
<dbReference type="Pfam" id="PF20172">
    <property type="entry name" value="DUF6538"/>
    <property type="match status" value="1"/>
</dbReference>
<evidence type="ECO:0000259" key="7">
    <source>
        <dbReference type="PROSITE" id="PS51898"/>
    </source>
</evidence>
<feature type="region of interest" description="Disordered" evidence="6">
    <location>
        <begin position="1"/>
        <end position="22"/>
    </location>
</feature>
<evidence type="ECO:0000256" key="1">
    <source>
        <dbReference type="ARBA" id="ARBA00008857"/>
    </source>
</evidence>
<sequence>MPRRGDVPDRYNSERGDGEMGSEYLKQRGRTWYVRVPVPKHLQRPQGPREVVRSLKTRSKAEAQRLRWPVIAEIMDSFDRQQRLPDTEKALEFALRLQEPMDCVERENLELQVYEHAEGIEEDAGLPRAKRWFDVAVGKGVPVSYVLAKFLADRIGDLNEQTAGQYQSDIDEFIAHSGDHILSDVSRRTAGAYVSDHLTAPRSNGKRLAGKTLNRKVSALSALWKWALRRGFAEDNPWSDQGRSKAFIEKEQRRKPLRPFSPEELRKIIEPGPEDKVLRDLIWISLFTGARIEEICALRPGDVQDGWFHIRDGKTKSADRWLPIPEPITSIFELRARNEGWLFPDVKPGRRGKKRSHNVDKRVNRWLVKALEDPDAQAFHSFRRSYATACEHVGLHPDTWAELMGHKKQTLAASLYSGGQSHEQLCNAEKKVSDYILVNWLHL</sequence>
<dbReference type="SUPFAM" id="SSF56349">
    <property type="entry name" value="DNA breaking-rejoining enzymes"/>
    <property type="match status" value="1"/>
</dbReference>
<dbReference type="InterPro" id="IPR013762">
    <property type="entry name" value="Integrase-like_cat_sf"/>
</dbReference>
<reference evidence="9 10" key="1">
    <citation type="submission" date="2016-10" db="EMBL/GenBank/DDBJ databases">
        <authorList>
            <person name="Varghese N."/>
            <person name="Submissions S."/>
        </authorList>
    </citation>
    <scope>NUCLEOTIDE SEQUENCE [LARGE SCALE GENOMIC DNA]</scope>
    <source>
        <strain evidence="9 10">DSM 18839</strain>
    </source>
</reference>
<dbReference type="Proteomes" id="UP000198615">
    <property type="component" value="Unassembled WGS sequence"/>
</dbReference>
<dbReference type="Gene3D" id="1.10.443.10">
    <property type="entry name" value="Intergrase catalytic core"/>
    <property type="match status" value="1"/>
</dbReference>
<dbReference type="PROSITE" id="PS51898">
    <property type="entry name" value="TYR_RECOMBINASE"/>
    <property type="match status" value="1"/>
</dbReference>
<dbReference type="InterPro" id="IPR044068">
    <property type="entry name" value="CB"/>
</dbReference>
<dbReference type="InterPro" id="IPR002104">
    <property type="entry name" value="Integrase_catalytic"/>
</dbReference>
<dbReference type="OrthoDB" id="9784724at2"/>
<protein>
    <submittedName>
        <fullName evidence="9">Site-specific recombinase XerD</fullName>
    </submittedName>
</protein>
<comment type="similarity">
    <text evidence="1">Belongs to the 'phage' integrase family.</text>
</comment>
<keyword evidence="2" id="KW-0229">DNA integration</keyword>
<dbReference type="PROSITE" id="PS51900">
    <property type="entry name" value="CB"/>
    <property type="match status" value="1"/>
</dbReference>
<organism evidence="9 10">
    <name type="scientific">Thalassobaculum litoreum DSM 18839</name>
    <dbReference type="NCBI Taxonomy" id="1123362"/>
    <lineage>
        <taxon>Bacteria</taxon>
        <taxon>Pseudomonadati</taxon>
        <taxon>Pseudomonadota</taxon>
        <taxon>Alphaproteobacteria</taxon>
        <taxon>Rhodospirillales</taxon>
        <taxon>Thalassobaculaceae</taxon>
        <taxon>Thalassobaculum</taxon>
    </lineage>
</organism>
<dbReference type="Pfam" id="PF02899">
    <property type="entry name" value="Phage_int_SAM_1"/>
    <property type="match status" value="1"/>
</dbReference>
<comment type="caution">
    <text evidence="9">The sequence shown here is derived from an EMBL/GenBank/DDBJ whole genome shotgun (WGS) entry which is preliminary data.</text>
</comment>
<keyword evidence="3 5" id="KW-0238">DNA-binding</keyword>
<evidence type="ECO:0000313" key="10">
    <source>
        <dbReference type="Proteomes" id="UP000198615"/>
    </source>
</evidence>
<evidence type="ECO:0000259" key="8">
    <source>
        <dbReference type="PROSITE" id="PS51900"/>
    </source>
</evidence>
<dbReference type="InterPro" id="IPR050090">
    <property type="entry name" value="Tyrosine_recombinase_XerCD"/>
</dbReference>
<keyword evidence="4" id="KW-0233">DNA recombination</keyword>
<dbReference type="AlphaFoldDB" id="A0A8G2F4K7"/>
<feature type="compositionally biased region" description="Basic and acidic residues" evidence="6">
    <location>
        <begin position="1"/>
        <end position="18"/>
    </location>
</feature>
<evidence type="ECO:0000256" key="3">
    <source>
        <dbReference type="ARBA" id="ARBA00023125"/>
    </source>
</evidence>
<evidence type="ECO:0000313" key="9">
    <source>
        <dbReference type="EMBL" id="SDG21853.1"/>
    </source>
</evidence>
<name>A0A8G2F4K7_9PROT</name>
<dbReference type="GO" id="GO:0003677">
    <property type="term" value="F:DNA binding"/>
    <property type="evidence" value="ECO:0007669"/>
    <property type="project" value="UniProtKB-UniRule"/>
</dbReference>
<dbReference type="GO" id="GO:0006310">
    <property type="term" value="P:DNA recombination"/>
    <property type="evidence" value="ECO:0007669"/>
    <property type="project" value="UniProtKB-KW"/>
</dbReference>
<dbReference type="RefSeq" id="WP_093152669.1">
    <property type="nucleotide sequence ID" value="NZ_FNBW01000012.1"/>
</dbReference>